<dbReference type="Pfam" id="PF26364">
    <property type="entry name" value="MIB_M2"/>
    <property type="match status" value="1"/>
</dbReference>
<keyword evidence="6" id="KW-1185">Reference proteome</keyword>
<dbReference type="NCBIfam" id="TIGR04524">
    <property type="entry name" value="mycoplas_M_dom"/>
    <property type="match status" value="1"/>
</dbReference>
<reference evidence="5 6" key="3">
    <citation type="journal article" date="2011" name="J. Bacteriol.">
        <title>Genome sequences of Mycoplasma alligatoris A21JP2T and Mycoplasma crocodyli MP145T.</title>
        <authorList>
            <person name="Brown D.R."/>
            <person name="Farmerie W.G."/>
            <person name="May M."/>
            <person name="Benders G.A."/>
            <person name="Durkin A.S."/>
            <person name="Hlavinka K."/>
            <person name="Hostetler J."/>
            <person name="Jackson J."/>
            <person name="Johnson J."/>
            <person name="Miller R.H."/>
            <person name="Paralanov V."/>
            <person name="Radune D."/>
            <person name="Szczypinski B."/>
            <person name="Glass J.I."/>
        </authorList>
    </citation>
    <scope>NUCLEOTIDE SEQUENCE [LARGE SCALE GENOMIC DNA]</scope>
    <source>
        <strain evidence="6">ATCC 51981 / MP145</strain>
    </source>
</reference>
<protein>
    <recommendedName>
        <fullName evidence="7">Immunoglobulin-blocking virulence protein</fullName>
    </recommendedName>
</protein>
<reference evidence="6" key="1">
    <citation type="submission" date="2010-03" db="EMBL/GenBank/DDBJ databases">
        <title>The complete genome of Mycoplasma crocodyli MP145.</title>
        <authorList>
            <person name="Glass J.I."/>
            <person name="Durkin A.S."/>
            <person name="Hostetler J."/>
            <person name="Jackson J."/>
            <person name="Johnson J."/>
            <person name="May M.A."/>
            <person name="Paralanov V."/>
            <person name="Radune D."/>
            <person name="Szczypinski B."/>
            <person name="Brown D.R."/>
        </authorList>
    </citation>
    <scope>NUCLEOTIDE SEQUENCE [LARGE SCALE GENOMIC DNA]</scope>
    <source>
        <strain evidence="6">ATCC 51981 / MP145</strain>
    </source>
</reference>
<evidence type="ECO:0000313" key="6">
    <source>
        <dbReference type="Proteomes" id="UP000001845"/>
    </source>
</evidence>
<dbReference type="Pfam" id="PF26360">
    <property type="entry name" value="MIB_M1"/>
    <property type="match status" value="1"/>
</dbReference>
<gene>
    <name evidence="5" type="ordered locus">MCRO_0499</name>
</gene>
<dbReference type="NCBIfam" id="TIGR04526">
    <property type="entry name" value="predic_Ig_block"/>
    <property type="match status" value="1"/>
</dbReference>
<evidence type="ECO:0000313" key="5">
    <source>
        <dbReference type="EMBL" id="ADE19577.1"/>
    </source>
</evidence>
<dbReference type="Pfam" id="PF26361">
    <property type="entry name" value="MIB_arm"/>
    <property type="match status" value="1"/>
</dbReference>
<dbReference type="eggNOG" id="COG0810">
    <property type="taxonomic scope" value="Bacteria"/>
</dbReference>
<dbReference type="OrthoDB" id="401311at2"/>
<dbReference type="InterPro" id="IPR030941">
    <property type="entry name" value="Predic_Ig_block"/>
</dbReference>
<dbReference type="AlphaFoldDB" id="D5E5S9"/>
<dbReference type="Proteomes" id="UP000001845">
    <property type="component" value="Chromosome"/>
</dbReference>
<proteinExistence type="predicted"/>
<evidence type="ECO:0000259" key="4">
    <source>
        <dbReference type="Pfam" id="PF26364"/>
    </source>
</evidence>
<feature type="domain" description="IgG-blocking virulence" evidence="2">
    <location>
        <begin position="285"/>
        <end position="485"/>
    </location>
</feature>
<feature type="region of interest" description="Disordered" evidence="1">
    <location>
        <begin position="108"/>
        <end position="134"/>
    </location>
</feature>
<dbReference type="RefSeq" id="WP_013054354.1">
    <property type="nucleotide sequence ID" value="NC_014014.1"/>
</dbReference>
<reference key="2">
    <citation type="submission" date="2010-03" db="EMBL/GenBank/DDBJ databases">
        <authorList>
            <person name="Ma Z."/>
            <person name="Wang X."/>
            <person name="Liu H."/>
        </authorList>
    </citation>
    <scope>NUCLEOTIDE SEQUENCE</scope>
    <source>
        <strain>MP145</strain>
    </source>
</reference>
<dbReference type="HOGENOM" id="CLU_020577_0_0_14"/>
<dbReference type="EMBL" id="CP001991">
    <property type="protein sequence ID" value="ADE19577.1"/>
    <property type="molecule type" value="Genomic_DNA"/>
</dbReference>
<dbReference type="InterPro" id="IPR030942">
    <property type="entry name" value="Mycoplas_M_dom"/>
</dbReference>
<name>D5E5S9_MYCCM</name>
<accession>D5E5S9</accession>
<evidence type="ECO:0008006" key="7">
    <source>
        <dbReference type="Google" id="ProtNLM"/>
    </source>
</evidence>
<organism evidence="5 6">
    <name type="scientific">Mycoplasma crocodyli (strain ATCC 51981 / MP145)</name>
    <dbReference type="NCBI Taxonomy" id="512564"/>
    <lineage>
        <taxon>Bacteria</taxon>
        <taxon>Bacillati</taxon>
        <taxon>Mycoplasmatota</taxon>
        <taxon>Mollicutes</taxon>
        <taxon>Mycoplasmataceae</taxon>
        <taxon>Mycoplasma</taxon>
    </lineage>
</organism>
<evidence type="ECO:0000259" key="2">
    <source>
        <dbReference type="Pfam" id="PF26360"/>
    </source>
</evidence>
<sequence length="695" mass="77704">MTRAKRKKIMLLSGLAAITITVPQVISLPIYFTKLNNDTVNIDVSFRSPNSSIINNALGIDNSKASNADNNLEIIKPTDPVIPVVPPKEEIKPAPPVEEPIVTTPITPEVPVVPEKPESPLTPGVDKTNSQGEGSSIVSVDTVVKINLPGGESMNVPVKVKHKLADPRHKFGEEDNDIINRVPYINNDAPEIVEIEVTDEIKKAVSKPVRDHLKYMLVERGLDSWRNYSGKPLSDIDWDKIELSDNALAMLAKGMVIDYTNAKIDENGKLDSFSYSPLNDGYNGVTGRMTRDNKNRRLFGYNSWYVRSPKDIEEGNFTGWNKEDVKADWKVFGLEDDDGIQVYKYTNPDPDPSYQKGNNAIKVILDAENVKGYGKFLSFLEKYQKAGKTIHSFVIRNMGSEKTGSSQKFKEILSKLPNKIPQLELWFESNNTSSLIALRGKEIDELAFYTKGNSLVDEWVLNPWAIDKAAYIQTVDYNVSFDYGPSVKPATRITFNTLGFDPENYKPGDADPFHDMNKGLRMAYLVRNNEPIFQGGFGPGLNPDNHEAGNSYPSGLDLSRISSLKSLKGLDFLGRKLRRLVLYSDTPAFKMPIEEMEVSKFFTVMHLDEPEDPNEKRLKFNGAVVTKLHLTGTKGLSSTGMQNLETFYREIGKKIFNKPGGKIIVDKGNTTLYNQLKTAGYPVDYANPDDDLIFN</sequence>
<feature type="domain" description="Mycoplasma immunoglobulin binding protein arm" evidence="3">
    <location>
        <begin position="232"/>
        <end position="278"/>
    </location>
</feature>
<evidence type="ECO:0000259" key="3">
    <source>
        <dbReference type="Pfam" id="PF26361"/>
    </source>
</evidence>
<dbReference type="STRING" id="512564.MCRO_0499"/>
<dbReference type="InterPro" id="IPR058860">
    <property type="entry name" value="MIB_M2"/>
</dbReference>
<evidence type="ECO:0000256" key="1">
    <source>
        <dbReference type="SAM" id="MobiDB-lite"/>
    </source>
</evidence>
<feature type="domain" description="Mycoplasma immunoglobulin binding protein M2" evidence="4">
    <location>
        <begin position="495"/>
        <end position="683"/>
    </location>
</feature>
<dbReference type="KEGG" id="mcd:MCRO_0499"/>
<dbReference type="InterPro" id="IPR058861">
    <property type="entry name" value="MIB_arm"/>
</dbReference>